<organism evidence="1">
    <name type="scientific">Tetraselmis sp. GSL018</name>
    <dbReference type="NCBI Taxonomy" id="582737"/>
    <lineage>
        <taxon>Eukaryota</taxon>
        <taxon>Viridiplantae</taxon>
        <taxon>Chlorophyta</taxon>
        <taxon>core chlorophytes</taxon>
        <taxon>Chlorodendrophyceae</taxon>
        <taxon>Chlorodendrales</taxon>
        <taxon>Chlorodendraceae</taxon>
        <taxon>Tetraselmis</taxon>
    </lineage>
</organism>
<dbReference type="EMBL" id="GBEZ01007216">
    <property type="protein sequence ID" value="JAC78233.1"/>
    <property type="molecule type" value="Transcribed_RNA"/>
</dbReference>
<evidence type="ECO:0000313" key="1">
    <source>
        <dbReference type="EMBL" id="JAC78233.1"/>
    </source>
</evidence>
<dbReference type="AlphaFoldDB" id="A0A061S1X5"/>
<name>A0A061S1X5_9CHLO</name>
<proteinExistence type="predicted"/>
<protein>
    <submittedName>
        <fullName evidence="1">Uncharacterized protein</fullName>
    </submittedName>
</protein>
<reference evidence="1" key="1">
    <citation type="submission" date="2014-05" db="EMBL/GenBank/DDBJ databases">
        <title>The transcriptome of the halophilic microalga Tetraselmis sp. GSL018 isolated from the Great Salt Lake, Utah.</title>
        <authorList>
            <person name="Jinkerson R.E."/>
            <person name="D'Adamo S."/>
            <person name="Posewitz M.C."/>
        </authorList>
    </citation>
    <scope>NUCLEOTIDE SEQUENCE</scope>
    <source>
        <strain evidence="1">GSL018</strain>
    </source>
</reference>
<gene>
    <name evidence="1" type="ORF">TSPGSL018_15677</name>
</gene>
<accession>A0A061S1X5</accession>
<feature type="non-terminal residue" evidence="1">
    <location>
        <position position="1"/>
    </location>
</feature>
<sequence length="88" mass="9886">ELGVRPDEDAHRQEDVLPIVFSRGAVWLEQFAQPEKKARRCVKALLSHAVASPYGRYCTVARTSEATQKKNNTGLENKVANANHTVRR</sequence>